<feature type="compositionally biased region" description="Basic residues" evidence="1">
    <location>
        <begin position="1"/>
        <end position="10"/>
    </location>
</feature>
<evidence type="ECO:0000313" key="3">
    <source>
        <dbReference type="Proteomes" id="UP001459277"/>
    </source>
</evidence>
<evidence type="ECO:0000256" key="1">
    <source>
        <dbReference type="SAM" id="MobiDB-lite"/>
    </source>
</evidence>
<reference evidence="2 3" key="1">
    <citation type="submission" date="2024-01" db="EMBL/GenBank/DDBJ databases">
        <title>A telomere-to-telomere, gap-free genome of sweet tea (Lithocarpus litseifolius).</title>
        <authorList>
            <person name="Zhou J."/>
        </authorList>
    </citation>
    <scope>NUCLEOTIDE SEQUENCE [LARGE SCALE GENOMIC DNA]</scope>
    <source>
        <strain evidence="2">Zhou-2022a</strain>
        <tissue evidence="2">Leaf</tissue>
    </source>
</reference>
<gene>
    <name evidence="2" type="ORF">SO802_026302</name>
</gene>
<comment type="caution">
    <text evidence="2">The sequence shown here is derived from an EMBL/GenBank/DDBJ whole genome shotgun (WGS) entry which is preliminary data.</text>
</comment>
<name>A0AAW2BZP0_9ROSI</name>
<dbReference type="Proteomes" id="UP001459277">
    <property type="component" value="Unassembled WGS sequence"/>
</dbReference>
<organism evidence="2 3">
    <name type="scientific">Lithocarpus litseifolius</name>
    <dbReference type="NCBI Taxonomy" id="425828"/>
    <lineage>
        <taxon>Eukaryota</taxon>
        <taxon>Viridiplantae</taxon>
        <taxon>Streptophyta</taxon>
        <taxon>Embryophyta</taxon>
        <taxon>Tracheophyta</taxon>
        <taxon>Spermatophyta</taxon>
        <taxon>Magnoliopsida</taxon>
        <taxon>eudicotyledons</taxon>
        <taxon>Gunneridae</taxon>
        <taxon>Pentapetalae</taxon>
        <taxon>rosids</taxon>
        <taxon>fabids</taxon>
        <taxon>Fagales</taxon>
        <taxon>Fagaceae</taxon>
        <taxon>Lithocarpus</taxon>
    </lineage>
</organism>
<proteinExistence type="predicted"/>
<protein>
    <submittedName>
        <fullName evidence="2">Uncharacterized protein</fullName>
    </submittedName>
</protein>
<sequence length="157" mass="17281">MTSNVGKRKGISNSVDLGDLPTHQGSKKQKSGKTPPPKVPNFPSVTVHLDASAVNLVPQTTPSVQTTPPVQPEDLSLIAKTPYKAHHSEKTKHPLNLLLDESYAWRTFKGIITDNVGIEQKLKNEVEELKADSIKKETHIAHLEVKVQEFTSSMEKA</sequence>
<evidence type="ECO:0000313" key="2">
    <source>
        <dbReference type="EMBL" id="KAK9991317.1"/>
    </source>
</evidence>
<dbReference type="EMBL" id="JAZDWU010000009">
    <property type="protein sequence ID" value="KAK9991317.1"/>
    <property type="molecule type" value="Genomic_DNA"/>
</dbReference>
<keyword evidence="3" id="KW-1185">Reference proteome</keyword>
<accession>A0AAW2BZP0</accession>
<feature type="region of interest" description="Disordered" evidence="1">
    <location>
        <begin position="1"/>
        <end position="44"/>
    </location>
</feature>
<dbReference type="AlphaFoldDB" id="A0AAW2BZP0"/>